<evidence type="ECO:0000256" key="2">
    <source>
        <dbReference type="ARBA" id="ARBA00005779"/>
    </source>
</evidence>
<keyword evidence="4 7" id="KW-0812">Transmembrane</keyword>
<evidence type="ECO:0000256" key="7">
    <source>
        <dbReference type="SAM" id="Phobius"/>
    </source>
</evidence>
<dbReference type="RefSeq" id="WP_046521405.1">
    <property type="nucleotide sequence ID" value="NZ_LAVS01000096.1"/>
</dbReference>
<evidence type="ECO:0000256" key="1">
    <source>
        <dbReference type="ARBA" id="ARBA00004651"/>
    </source>
</evidence>
<dbReference type="OrthoDB" id="5573330at2"/>
<evidence type="ECO:0000256" key="4">
    <source>
        <dbReference type="ARBA" id="ARBA00022692"/>
    </source>
</evidence>
<protein>
    <submittedName>
        <fullName evidence="8">DUF350 domain-containing protein</fullName>
    </submittedName>
</protein>
<dbReference type="EMBL" id="RRCF01000002">
    <property type="protein sequence ID" value="RRJ21438.1"/>
    <property type="molecule type" value="Genomic_DNA"/>
</dbReference>
<dbReference type="Proteomes" id="UP000276260">
    <property type="component" value="Unassembled WGS sequence"/>
</dbReference>
<dbReference type="PANTHER" id="PTHR40043:SF1">
    <property type="entry name" value="UPF0719 INNER MEMBRANE PROTEIN YJFL"/>
    <property type="match status" value="1"/>
</dbReference>
<dbReference type="Pfam" id="PF03994">
    <property type="entry name" value="DUF350"/>
    <property type="match status" value="1"/>
</dbReference>
<evidence type="ECO:0000256" key="3">
    <source>
        <dbReference type="ARBA" id="ARBA00022475"/>
    </source>
</evidence>
<keyword evidence="9" id="KW-1185">Reference proteome</keyword>
<feature type="transmembrane region" description="Helical" evidence="7">
    <location>
        <begin position="15"/>
        <end position="36"/>
    </location>
</feature>
<reference evidence="8 9" key="1">
    <citation type="submission" date="2018-11" db="EMBL/GenBank/DDBJ databases">
        <title>Draft genome analysis of Rheinheimera mesophila isolated from an industrial waste site.</title>
        <authorList>
            <person name="Yu Q."/>
            <person name="Qi Y."/>
            <person name="Zhang H."/>
            <person name="Lu Y."/>
            <person name="Pu J."/>
        </authorList>
    </citation>
    <scope>NUCLEOTIDE SEQUENCE [LARGE SCALE GENOMIC DNA]</scope>
    <source>
        <strain evidence="8 9">IITR13</strain>
    </source>
</reference>
<name>A0A3P3QK42_9GAMM</name>
<feature type="transmembrane region" description="Helical" evidence="7">
    <location>
        <begin position="48"/>
        <end position="69"/>
    </location>
</feature>
<dbReference type="GO" id="GO:0005886">
    <property type="term" value="C:plasma membrane"/>
    <property type="evidence" value="ECO:0007669"/>
    <property type="project" value="UniProtKB-SubCell"/>
</dbReference>
<evidence type="ECO:0000313" key="8">
    <source>
        <dbReference type="EMBL" id="RRJ21438.1"/>
    </source>
</evidence>
<organism evidence="8 9">
    <name type="scientific">Rheinheimera mesophila</name>
    <dbReference type="NCBI Taxonomy" id="1547515"/>
    <lineage>
        <taxon>Bacteria</taxon>
        <taxon>Pseudomonadati</taxon>
        <taxon>Pseudomonadota</taxon>
        <taxon>Gammaproteobacteria</taxon>
        <taxon>Chromatiales</taxon>
        <taxon>Chromatiaceae</taxon>
        <taxon>Rheinheimera</taxon>
    </lineage>
</organism>
<dbReference type="AlphaFoldDB" id="A0A3P3QK42"/>
<dbReference type="PANTHER" id="PTHR40043">
    <property type="entry name" value="UPF0719 INNER MEMBRANE PROTEIN YJFL"/>
    <property type="match status" value="1"/>
</dbReference>
<comment type="subcellular location">
    <subcellularLocation>
        <location evidence="1">Cell membrane</location>
        <topology evidence="1">Multi-pass membrane protein</topology>
    </subcellularLocation>
</comment>
<keyword evidence="3" id="KW-1003">Cell membrane</keyword>
<evidence type="ECO:0000313" key="9">
    <source>
        <dbReference type="Proteomes" id="UP000276260"/>
    </source>
</evidence>
<proteinExistence type="inferred from homology"/>
<accession>A0A3P3QK42</accession>
<keyword evidence="5 7" id="KW-1133">Transmembrane helix</keyword>
<evidence type="ECO:0000256" key="5">
    <source>
        <dbReference type="ARBA" id="ARBA00022989"/>
    </source>
</evidence>
<evidence type="ECO:0000256" key="6">
    <source>
        <dbReference type="ARBA" id="ARBA00023136"/>
    </source>
</evidence>
<dbReference type="InterPro" id="IPR007140">
    <property type="entry name" value="DUF350"/>
</dbReference>
<feature type="transmembrane region" description="Helical" evidence="7">
    <location>
        <begin position="81"/>
        <end position="102"/>
    </location>
</feature>
<comment type="caution">
    <text evidence="8">The sequence shown here is derived from an EMBL/GenBank/DDBJ whole genome shotgun (WGS) entry which is preliminary data.</text>
</comment>
<feature type="transmembrane region" description="Helical" evidence="7">
    <location>
        <begin position="114"/>
        <end position="134"/>
    </location>
</feature>
<sequence>MSDTLLASVAGFPEFISFFFLAILLIALFCRFYTWITPHDELALIKENNSAAAIAFAGALIGFALPLSSAITHSLSLADCAIWGAIALVVQVLTFAVVRFALKQLPERINKGEIAAGVFSAGCSIAIGLINAASMTY</sequence>
<comment type="similarity">
    <text evidence="2">Belongs to the UPF0719 family.</text>
</comment>
<gene>
    <name evidence="8" type="ORF">EIK76_11225</name>
</gene>
<keyword evidence="6 7" id="KW-0472">Membrane</keyword>